<keyword evidence="1" id="KW-0812">Transmembrane</keyword>
<gene>
    <name evidence="2" type="ORF">M378DRAFT_13973</name>
</gene>
<dbReference type="InterPro" id="IPR035437">
    <property type="entry name" value="SNase_OB-fold_sf"/>
</dbReference>
<keyword evidence="3" id="KW-1185">Reference proteome</keyword>
<dbReference type="STRING" id="946122.A0A0C2WVA2"/>
<name>A0A0C2WVA2_AMAMK</name>
<dbReference type="EMBL" id="KN818294">
    <property type="protein sequence ID" value="KIL60726.1"/>
    <property type="molecule type" value="Genomic_DNA"/>
</dbReference>
<evidence type="ECO:0000313" key="3">
    <source>
        <dbReference type="Proteomes" id="UP000054549"/>
    </source>
</evidence>
<evidence type="ECO:0000256" key="1">
    <source>
        <dbReference type="SAM" id="Phobius"/>
    </source>
</evidence>
<sequence>MPFRQAAYIIIYLIGIGLVVAIISVKFFTESRLLQRPKFCHCRYRPQQRFSKAETLPPHPCLHRNRSVERHIVFAHASRKLIADIDHKDGPLFHLRLIDPSDGIIENDPNTCINADLVREGLASMTAEAASISRHIHRCIKNFATPDRAGMFEFGDVEEDDEGFY</sequence>
<keyword evidence="1" id="KW-0472">Membrane</keyword>
<dbReference type="AlphaFoldDB" id="A0A0C2WVA2"/>
<accession>A0A0C2WVA2</accession>
<proteinExistence type="predicted"/>
<evidence type="ECO:0000313" key="2">
    <source>
        <dbReference type="EMBL" id="KIL60726.1"/>
    </source>
</evidence>
<dbReference type="Proteomes" id="UP000054549">
    <property type="component" value="Unassembled WGS sequence"/>
</dbReference>
<dbReference type="HOGENOM" id="CLU_1610324_0_0_1"/>
<feature type="transmembrane region" description="Helical" evidence="1">
    <location>
        <begin position="6"/>
        <end position="28"/>
    </location>
</feature>
<organism evidence="2 3">
    <name type="scientific">Amanita muscaria (strain Koide BX008)</name>
    <dbReference type="NCBI Taxonomy" id="946122"/>
    <lineage>
        <taxon>Eukaryota</taxon>
        <taxon>Fungi</taxon>
        <taxon>Dikarya</taxon>
        <taxon>Basidiomycota</taxon>
        <taxon>Agaricomycotina</taxon>
        <taxon>Agaricomycetes</taxon>
        <taxon>Agaricomycetidae</taxon>
        <taxon>Agaricales</taxon>
        <taxon>Pluteineae</taxon>
        <taxon>Amanitaceae</taxon>
        <taxon>Amanita</taxon>
    </lineage>
</organism>
<protein>
    <submittedName>
        <fullName evidence="2">Uncharacterized protein</fullName>
    </submittedName>
</protein>
<dbReference type="Gene3D" id="2.40.50.90">
    <property type="match status" value="1"/>
</dbReference>
<keyword evidence="1" id="KW-1133">Transmembrane helix</keyword>
<reference evidence="2 3" key="1">
    <citation type="submission" date="2014-04" db="EMBL/GenBank/DDBJ databases">
        <title>Evolutionary Origins and Diversification of the Mycorrhizal Mutualists.</title>
        <authorList>
            <consortium name="DOE Joint Genome Institute"/>
            <consortium name="Mycorrhizal Genomics Consortium"/>
            <person name="Kohler A."/>
            <person name="Kuo A."/>
            <person name="Nagy L.G."/>
            <person name="Floudas D."/>
            <person name="Copeland A."/>
            <person name="Barry K.W."/>
            <person name="Cichocki N."/>
            <person name="Veneault-Fourrey C."/>
            <person name="LaButti K."/>
            <person name="Lindquist E.A."/>
            <person name="Lipzen A."/>
            <person name="Lundell T."/>
            <person name="Morin E."/>
            <person name="Murat C."/>
            <person name="Riley R."/>
            <person name="Ohm R."/>
            <person name="Sun H."/>
            <person name="Tunlid A."/>
            <person name="Henrissat B."/>
            <person name="Grigoriev I.V."/>
            <person name="Hibbett D.S."/>
            <person name="Martin F."/>
        </authorList>
    </citation>
    <scope>NUCLEOTIDE SEQUENCE [LARGE SCALE GENOMIC DNA]</scope>
    <source>
        <strain evidence="2 3">Koide BX008</strain>
    </source>
</reference>
<dbReference type="InParanoid" id="A0A0C2WVA2"/>